<name>A0A409VTY1_9AGAR</name>
<keyword evidence="2" id="KW-0732">Signal</keyword>
<feature type="region of interest" description="Disordered" evidence="1">
    <location>
        <begin position="731"/>
        <end position="753"/>
    </location>
</feature>
<keyword evidence="4" id="KW-1185">Reference proteome</keyword>
<proteinExistence type="predicted"/>
<comment type="caution">
    <text evidence="3">The sequence shown here is derived from an EMBL/GenBank/DDBJ whole genome shotgun (WGS) entry which is preliminary data.</text>
</comment>
<organism evidence="3 4">
    <name type="scientific">Gymnopilus dilepis</name>
    <dbReference type="NCBI Taxonomy" id="231916"/>
    <lineage>
        <taxon>Eukaryota</taxon>
        <taxon>Fungi</taxon>
        <taxon>Dikarya</taxon>
        <taxon>Basidiomycota</taxon>
        <taxon>Agaricomycotina</taxon>
        <taxon>Agaricomycetes</taxon>
        <taxon>Agaricomycetidae</taxon>
        <taxon>Agaricales</taxon>
        <taxon>Agaricineae</taxon>
        <taxon>Hymenogastraceae</taxon>
        <taxon>Gymnopilus</taxon>
    </lineage>
</organism>
<reference evidence="3 4" key="1">
    <citation type="journal article" date="2018" name="Evol. Lett.">
        <title>Horizontal gene cluster transfer increased hallucinogenic mushroom diversity.</title>
        <authorList>
            <person name="Reynolds H.T."/>
            <person name="Vijayakumar V."/>
            <person name="Gluck-Thaler E."/>
            <person name="Korotkin H.B."/>
            <person name="Matheny P.B."/>
            <person name="Slot J.C."/>
        </authorList>
    </citation>
    <scope>NUCLEOTIDE SEQUENCE [LARGE SCALE GENOMIC DNA]</scope>
    <source>
        <strain evidence="3 4">SRW20</strain>
    </source>
</reference>
<dbReference type="PANTHER" id="PTHR35204:SF1">
    <property type="entry name" value="ENTEROTOXIN"/>
    <property type="match status" value="1"/>
</dbReference>
<accession>A0A409VTY1</accession>
<evidence type="ECO:0000256" key="2">
    <source>
        <dbReference type="SAM" id="SignalP"/>
    </source>
</evidence>
<dbReference type="Proteomes" id="UP000284706">
    <property type="component" value="Unassembled WGS sequence"/>
</dbReference>
<dbReference type="InParanoid" id="A0A409VTY1"/>
<feature type="chain" id="PRO_5019220595" evidence="2">
    <location>
        <begin position="19"/>
        <end position="1092"/>
    </location>
</feature>
<dbReference type="AlphaFoldDB" id="A0A409VTY1"/>
<evidence type="ECO:0000313" key="4">
    <source>
        <dbReference type="Proteomes" id="UP000284706"/>
    </source>
</evidence>
<sequence>MHLTPPAVLLLGILCVKAAPGSSSQTLFKSTVPAAESLANNNTQWDLSAGPPSNSSSNFIFATFSSFLQHWPNTKYRNGHNLVLGVIPVGSLLYHGTFRNQIPNTPEWTATDPEHSYMFCRNLESDTGCWHLTLAATRPLKVLYFDGSSAAKMDNGPMDSQDLVIWKEVRPEWSFREGERIARLCEWGSKYGIDGFVRMEMDFEVMLCDFRSGVEVVSFLNLVPAAPVMRRPRKEPLPSRSPLTNAHDDASSIFSLNSHELEAEIQPPTDGPKGPFSAGSMDFRVMEAGSWHNHFPGDPRFRLDYSRIVSFYDPVLFPSLQAARQGQARLDHRLDKISQADVDTLFSQLDKVLEGWQGLPAESGIEWQNIIRVITDRYAERLEILHYILNSTSTTYGPLKMAYRHLSSMVAPYNLLSAAPPSSNYTGEENRYSWASPVYELCATTHTKAFESPGTASKLTHSERLLLGALKDVTKEICRVVVGLWAEGREAGLDPVPGEMGETLVSHNLTAEGWKERVEALMKWLDWSFWLRCRPACSYEEMCYLPTWPWFLRRQPRSIFLRTWMWRNGRGDDAEQSHNIIPGIIPIGTLIYHGTDKHEIPDHPEWTATDPEHSYVFCRSVKAHSGCWHLTLVATRPLKVIYFDGSSAAKMDDGPMDSQDLVVWREVKRERANSDGDRIIDLCEWGKKYEIDAFLRMEMDFEIMLCDFSNGVHPVSFLNLVAADQEIRRPVSRHLSPNSPATPDSEFEVDSAPHYDRHDGFQSSREFPLRIPPLFRLLEAGSWHNHFPGDPRIQLDYSRIISFYDSELFPSLHHARLGQGRLEHRLEKISPEDARVFGAQLDRVLSDWKGIPSGSGVDWKALFRVITDRYAERLELLHHILDRPFVSHDRNSNATLKEAHRYTTSMIAPYILQSAVPPVGGDKKHTWASSIYQNCATSHTDYIEHSPLSLNLTHSERVLLGGVKGVNKEICRVLVGLWAEGIEIGLAEPDLTMLVDSGEISPEDLVRDWKTRIENLMAWLDWTSHWLKCQPACSYEVCSNIPSSSAFDLRLATRKCVICPPGHGSQTPNQDPFSWTTGYGDLDMQLERPLAL</sequence>
<dbReference type="STRING" id="231916.A0A409VTY1"/>
<dbReference type="EMBL" id="NHYE01005563">
    <property type="protein sequence ID" value="PPQ69745.1"/>
    <property type="molecule type" value="Genomic_DNA"/>
</dbReference>
<evidence type="ECO:0000256" key="1">
    <source>
        <dbReference type="SAM" id="MobiDB-lite"/>
    </source>
</evidence>
<dbReference type="PANTHER" id="PTHR35204">
    <property type="entry name" value="YALI0A21131P"/>
    <property type="match status" value="1"/>
</dbReference>
<feature type="signal peptide" evidence="2">
    <location>
        <begin position="1"/>
        <end position="18"/>
    </location>
</feature>
<gene>
    <name evidence="3" type="ORF">CVT26_014020</name>
</gene>
<dbReference type="InterPro" id="IPR038921">
    <property type="entry name" value="YOR389W-like"/>
</dbReference>
<protein>
    <submittedName>
        <fullName evidence="3">Uncharacterized protein</fullName>
    </submittedName>
</protein>
<dbReference type="OrthoDB" id="10261782at2759"/>
<evidence type="ECO:0000313" key="3">
    <source>
        <dbReference type="EMBL" id="PPQ69745.1"/>
    </source>
</evidence>